<dbReference type="Proteomes" id="UP000694428">
    <property type="component" value="Unplaced"/>
</dbReference>
<dbReference type="AlphaFoldDB" id="A0A8C9F477"/>
<dbReference type="InterPro" id="IPR010357">
    <property type="entry name" value="TXNDC17_dom"/>
</dbReference>
<feature type="region of interest" description="Disordered" evidence="2">
    <location>
        <begin position="48"/>
        <end position="68"/>
    </location>
</feature>
<keyword evidence="5" id="KW-1185">Reference proteome</keyword>
<evidence type="ECO:0000313" key="4">
    <source>
        <dbReference type="Ensembl" id="ENSPSTP00000009276.1"/>
    </source>
</evidence>
<protein>
    <recommendedName>
        <fullName evidence="1">Thioredoxin domain-containing protein 17</fullName>
    </recommendedName>
</protein>
<evidence type="ECO:0000313" key="5">
    <source>
        <dbReference type="Proteomes" id="UP000694428"/>
    </source>
</evidence>
<accession>A0A8C9F477</accession>
<reference evidence="4" key="2">
    <citation type="submission" date="2025-09" db="UniProtKB">
        <authorList>
            <consortium name="Ensembl"/>
        </authorList>
    </citation>
    <scope>IDENTIFICATION</scope>
</reference>
<dbReference type="SUPFAM" id="SSF52833">
    <property type="entry name" value="Thioredoxin-like"/>
    <property type="match status" value="1"/>
</dbReference>
<dbReference type="Ensembl" id="ENSPSTT00000009733.1">
    <property type="protein sequence ID" value="ENSPSTP00000009276.1"/>
    <property type="gene ID" value="ENSPSTG00000006528.1"/>
</dbReference>
<dbReference type="Gene3D" id="3.40.30.10">
    <property type="entry name" value="Glutaredoxin"/>
    <property type="match status" value="1"/>
</dbReference>
<dbReference type="InterPro" id="IPR036249">
    <property type="entry name" value="Thioredoxin-like_sf"/>
</dbReference>
<evidence type="ECO:0000256" key="1">
    <source>
        <dbReference type="ARBA" id="ARBA00016949"/>
    </source>
</evidence>
<proteinExistence type="predicted"/>
<organism evidence="4 5">
    <name type="scientific">Pavo cristatus</name>
    <name type="common">Indian peafowl</name>
    <name type="synonym">Blue peafowl</name>
    <dbReference type="NCBI Taxonomy" id="9049"/>
    <lineage>
        <taxon>Eukaryota</taxon>
        <taxon>Metazoa</taxon>
        <taxon>Chordata</taxon>
        <taxon>Craniata</taxon>
        <taxon>Vertebrata</taxon>
        <taxon>Euteleostomi</taxon>
        <taxon>Archelosauria</taxon>
        <taxon>Archosauria</taxon>
        <taxon>Dinosauria</taxon>
        <taxon>Saurischia</taxon>
        <taxon>Theropoda</taxon>
        <taxon>Coelurosauria</taxon>
        <taxon>Aves</taxon>
        <taxon>Neognathae</taxon>
        <taxon>Galloanserae</taxon>
        <taxon>Galliformes</taxon>
        <taxon>Phasianidae</taxon>
        <taxon>Phasianinae</taxon>
        <taxon>Pavo</taxon>
    </lineage>
</organism>
<feature type="domain" description="Thioredoxin" evidence="3">
    <location>
        <begin position="8"/>
        <end position="49"/>
    </location>
</feature>
<evidence type="ECO:0000259" key="3">
    <source>
        <dbReference type="Pfam" id="PF06110"/>
    </source>
</evidence>
<name>A0A8C9F477_PAVCR</name>
<dbReference type="Pfam" id="PF06110">
    <property type="entry name" value="TXD17-like_Trx"/>
    <property type="match status" value="1"/>
</dbReference>
<evidence type="ECO:0000256" key="2">
    <source>
        <dbReference type="SAM" id="MobiDB-lite"/>
    </source>
</evidence>
<reference evidence="4" key="1">
    <citation type="submission" date="2025-08" db="UniProtKB">
        <authorList>
            <consortium name="Ensembl"/>
        </authorList>
    </citation>
    <scope>IDENTIFICATION</scope>
</reference>
<sequence length="68" mass="7408">MGWEEKQVRGYSEFVQTAQRYHGRPIFALFCGDKDAEGRSWCPDCVTGEARGGAGAPLRTPASSSRTA</sequence>